<dbReference type="InterPro" id="IPR011059">
    <property type="entry name" value="Metal-dep_hydrolase_composite"/>
</dbReference>
<dbReference type="Gene3D" id="2.30.40.10">
    <property type="entry name" value="Urease, subunit C, domain 1"/>
    <property type="match status" value="1"/>
</dbReference>
<keyword evidence="2" id="KW-0378">Hydrolase</keyword>
<dbReference type="PANTHER" id="PTHR43135:SF3">
    <property type="entry name" value="ALPHA-D-RIBOSE 1-METHYLPHOSPHONATE 5-TRIPHOSPHATE DIPHOSPHATASE"/>
    <property type="match status" value="1"/>
</dbReference>
<reference evidence="2 3" key="1">
    <citation type="submission" date="2016-08" db="EMBL/GenBank/DDBJ databases">
        <title>Genome-based comparison of Moorella thermoacetic strains.</title>
        <authorList>
            <person name="Poehlein A."/>
            <person name="Bengelsdorf F.R."/>
            <person name="Esser C."/>
            <person name="Duerre P."/>
            <person name="Daniel R."/>
        </authorList>
    </citation>
    <scope>NUCLEOTIDE SEQUENCE [LARGE SCALE GENOMIC DNA]</scope>
    <source>
        <strain evidence="2 3">DSM 11768</strain>
    </source>
</reference>
<dbReference type="Pfam" id="PF01979">
    <property type="entry name" value="Amidohydro_1"/>
    <property type="match status" value="1"/>
</dbReference>
<evidence type="ECO:0000259" key="1">
    <source>
        <dbReference type="Pfam" id="PF01979"/>
    </source>
</evidence>
<dbReference type="Proteomes" id="UP000182743">
    <property type="component" value="Unassembled WGS sequence"/>
</dbReference>
<evidence type="ECO:0000313" key="2">
    <source>
        <dbReference type="EMBL" id="OIQ07808.1"/>
    </source>
</evidence>
<dbReference type="RefSeq" id="WP_071521518.1">
    <property type="nucleotide sequence ID" value="NZ_CP136416.1"/>
</dbReference>
<dbReference type="GO" id="GO:0043792">
    <property type="term" value="F:enamidase activity"/>
    <property type="evidence" value="ECO:0007669"/>
    <property type="project" value="UniProtKB-EC"/>
</dbReference>
<dbReference type="Gene3D" id="3.20.20.140">
    <property type="entry name" value="Metal-dependent hydrolases"/>
    <property type="match status" value="1"/>
</dbReference>
<dbReference type="SUPFAM" id="SSF51556">
    <property type="entry name" value="Metallo-dependent hydrolases"/>
    <property type="match status" value="1"/>
</dbReference>
<gene>
    <name evidence="2" type="primary">ena</name>
    <name evidence="2" type="ORF">MOOR_25820</name>
</gene>
<evidence type="ECO:0000313" key="3">
    <source>
        <dbReference type="Proteomes" id="UP000182743"/>
    </source>
</evidence>
<dbReference type="CDD" id="cd01292">
    <property type="entry name" value="metallo-dependent_hydrolases"/>
    <property type="match status" value="1"/>
</dbReference>
<dbReference type="PANTHER" id="PTHR43135">
    <property type="entry name" value="ALPHA-D-RIBOSE 1-METHYLPHOSPHONATE 5-TRIPHOSPHATE DIPHOSPHATASE"/>
    <property type="match status" value="1"/>
</dbReference>
<dbReference type="EMBL" id="MIHH01000025">
    <property type="protein sequence ID" value="OIQ07808.1"/>
    <property type="molecule type" value="Genomic_DNA"/>
</dbReference>
<dbReference type="InterPro" id="IPR051781">
    <property type="entry name" value="Metallo-dep_Hydrolase"/>
</dbReference>
<accession>A0A1J5JQR7</accession>
<protein>
    <submittedName>
        <fullName evidence="2">Enamidase</fullName>
        <ecNumber evidence="2">3.5.2.18</ecNumber>
    </submittedName>
</protein>
<proteinExistence type="predicted"/>
<dbReference type="EC" id="3.5.2.18" evidence="2"/>
<feature type="domain" description="Amidohydrolase-related" evidence="1">
    <location>
        <begin position="58"/>
        <end position="368"/>
    </location>
</feature>
<comment type="caution">
    <text evidence="2">The sequence shown here is derived from an EMBL/GenBank/DDBJ whole genome shotgun (WGS) entry which is preliminary data.</text>
</comment>
<dbReference type="AlphaFoldDB" id="A0A1J5JQR7"/>
<organism evidence="2 3">
    <name type="scientific">Neomoorella thermoacetica</name>
    <name type="common">Clostridium thermoaceticum</name>
    <dbReference type="NCBI Taxonomy" id="1525"/>
    <lineage>
        <taxon>Bacteria</taxon>
        <taxon>Bacillati</taxon>
        <taxon>Bacillota</taxon>
        <taxon>Clostridia</taxon>
        <taxon>Neomoorellales</taxon>
        <taxon>Neomoorellaceae</taxon>
        <taxon>Neomoorella</taxon>
    </lineage>
</organism>
<sequence length="387" mass="39664">MSMVVIKNIGTIVSGDINQPLLEGDTILIKDGVIAAVGGEDILQGISPEVTIDAGGMTVTPGLIDSHVHPVLGDYTPRQKTADYISGSLHGGVTTMISAGECHTPGRPKDPAGTKALAVLAHKSFANARPGGVKVHGGALILEPGLTEADFAELAAAGVWLVGEIGLGGVKTAEQAAPMVEWAHKYGFKVAMHTGGTSIPGSSTVTAAQVMATKPDVVSHLNGGPTAIPEEEVIKIIDETDFAVEMVQCGNFRIADLIAKRLKERNELHRLIMGNDSPSGTGIIPLGILRNIAFLASVSGIPAAEAVAAATGNTARVYGLNTGIIAPGKEADLVLMDAPMGSVGRDALGALAAGDLPGVALVMVDGEIKAEKSRNTPPATRKVSIKK</sequence>
<name>A0A1J5JQR7_NEOTH</name>
<dbReference type="InterPro" id="IPR032466">
    <property type="entry name" value="Metal_Hydrolase"/>
</dbReference>
<dbReference type="SUPFAM" id="SSF51338">
    <property type="entry name" value="Composite domain of metallo-dependent hydrolases"/>
    <property type="match status" value="1"/>
</dbReference>
<dbReference type="InterPro" id="IPR006680">
    <property type="entry name" value="Amidohydro-rel"/>
</dbReference>